<dbReference type="FunCoup" id="A0A1Y2FL29">
    <property type="interactions" value="216"/>
</dbReference>
<organism evidence="2 3">
    <name type="scientific">Leucosporidium creatinivorum</name>
    <dbReference type="NCBI Taxonomy" id="106004"/>
    <lineage>
        <taxon>Eukaryota</taxon>
        <taxon>Fungi</taxon>
        <taxon>Dikarya</taxon>
        <taxon>Basidiomycota</taxon>
        <taxon>Pucciniomycotina</taxon>
        <taxon>Microbotryomycetes</taxon>
        <taxon>Leucosporidiales</taxon>
        <taxon>Leucosporidium</taxon>
    </lineage>
</organism>
<dbReference type="HAMAP" id="MF_00055">
    <property type="entry name" value="MEMO1"/>
    <property type="match status" value="1"/>
</dbReference>
<comment type="similarity">
    <text evidence="1">Belongs to the MEMO1 family.</text>
</comment>
<dbReference type="PANTHER" id="PTHR11060">
    <property type="entry name" value="PROTEIN MEMO1"/>
    <property type="match status" value="1"/>
</dbReference>
<sequence>MATRKATHAGSWYSSSQSQLDSQLTGWLAAVQPSADQSLELPVQGCKAIIAPHAGYSYSGPPAAWAYRCVDTSAITRVFVLGPSHHVYLDGCALSQCDQYATPLGSLTIDKKTLAELEKTGKFETMDLSTDEDEHSIEMHLPYVRKIFEGRDDVSVVPILVGSISTSKEQTFGALLAPYLADPSTLFVVSSDFCHWGSRFTYTFYLPPSSTAPSTLPNDEQSAAQALKEATQDGYSISRSLQPLPGHPIHASISTLDHLGMDAISFSSPSKSPTTAHAEFAAYLKATKNTICGRHPIGVLLGALSELEGKEGWEKAKLEWTRYEQSSKVKEAKDSSVSYGSGYVCL</sequence>
<evidence type="ECO:0000313" key="3">
    <source>
        <dbReference type="Proteomes" id="UP000193467"/>
    </source>
</evidence>
<comment type="caution">
    <text evidence="2">The sequence shown here is derived from an EMBL/GenBank/DDBJ whole genome shotgun (WGS) entry which is preliminary data.</text>
</comment>
<dbReference type="InterPro" id="IPR002737">
    <property type="entry name" value="MEMO1_fam"/>
</dbReference>
<dbReference type="Pfam" id="PF01875">
    <property type="entry name" value="Memo"/>
    <property type="match status" value="1"/>
</dbReference>
<proteinExistence type="inferred from homology"/>
<dbReference type="NCBIfam" id="TIGR04336">
    <property type="entry name" value="AmmeMemoSam_B"/>
    <property type="match status" value="1"/>
</dbReference>
<dbReference type="EMBL" id="MCGR01000017">
    <property type="protein sequence ID" value="ORY84639.1"/>
    <property type="molecule type" value="Genomic_DNA"/>
</dbReference>
<dbReference type="AlphaFoldDB" id="A0A1Y2FL29"/>
<dbReference type="Proteomes" id="UP000193467">
    <property type="component" value="Unassembled WGS sequence"/>
</dbReference>
<dbReference type="OrthoDB" id="417112at2759"/>
<keyword evidence="3" id="KW-1185">Reference proteome</keyword>
<name>A0A1Y2FL29_9BASI</name>
<evidence type="ECO:0000256" key="1">
    <source>
        <dbReference type="ARBA" id="ARBA00006315"/>
    </source>
</evidence>
<dbReference type="CDD" id="cd07361">
    <property type="entry name" value="MEMO_like"/>
    <property type="match status" value="1"/>
</dbReference>
<evidence type="ECO:0000313" key="2">
    <source>
        <dbReference type="EMBL" id="ORY84639.1"/>
    </source>
</evidence>
<dbReference type="Gene3D" id="3.40.830.10">
    <property type="entry name" value="LigB-like"/>
    <property type="match status" value="1"/>
</dbReference>
<dbReference type="PANTHER" id="PTHR11060:SF0">
    <property type="entry name" value="PROTEIN MEMO1"/>
    <property type="match status" value="1"/>
</dbReference>
<protein>
    <submittedName>
        <fullName evidence="2">MEMO1 family</fullName>
    </submittedName>
</protein>
<reference evidence="2 3" key="1">
    <citation type="submission" date="2016-07" db="EMBL/GenBank/DDBJ databases">
        <title>Pervasive Adenine N6-methylation of Active Genes in Fungi.</title>
        <authorList>
            <consortium name="DOE Joint Genome Institute"/>
            <person name="Mondo S.J."/>
            <person name="Dannebaum R.O."/>
            <person name="Kuo R.C."/>
            <person name="Labutti K."/>
            <person name="Haridas S."/>
            <person name="Kuo A."/>
            <person name="Salamov A."/>
            <person name="Ahrendt S.R."/>
            <person name="Lipzen A."/>
            <person name="Sullivan W."/>
            <person name="Andreopoulos W.B."/>
            <person name="Clum A."/>
            <person name="Lindquist E."/>
            <person name="Daum C."/>
            <person name="Ramamoorthy G.K."/>
            <person name="Gryganskyi A."/>
            <person name="Culley D."/>
            <person name="Magnuson J.K."/>
            <person name="James T.Y."/>
            <person name="O'Malley M.A."/>
            <person name="Stajich J.E."/>
            <person name="Spatafora J.W."/>
            <person name="Visel A."/>
            <person name="Grigoriev I.V."/>
        </authorList>
    </citation>
    <scope>NUCLEOTIDE SEQUENCE [LARGE SCALE GENOMIC DNA]</scope>
    <source>
        <strain evidence="2 3">62-1032</strain>
    </source>
</reference>
<dbReference type="InParanoid" id="A0A1Y2FL29"/>
<dbReference type="STRING" id="106004.A0A1Y2FL29"/>
<accession>A0A1Y2FL29</accession>
<gene>
    <name evidence="2" type="ORF">BCR35DRAFT_290185</name>
</gene>